<gene>
    <name evidence="2" type="ORF">FHY64_10770</name>
</gene>
<accession>A0A5C5GGN2</accession>
<organism evidence="2 3">
    <name type="scientific">Pelagovum pacificum</name>
    <dbReference type="NCBI Taxonomy" id="2588711"/>
    <lineage>
        <taxon>Bacteria</taxon>
        <taxon>Pseudomonadati</taxon>
        <taxon>Pseudomonadota</taxon>
        <taxon>Alphaproteobacteria</taxon>
        <taxon>Rhodobacterales</taxon>
        <taxon>Paracoccaceae</taxon>
        <taxon>Pelagovum</taxon>
    </lineage>
</organism>
<name>A0A5C5GGN2_9RHOB</name>
<evidence type="ECO:0000313" key="3">
    <source>
        <dbReference type="Proteomes" id="UP000314011"/>
    </source>
</evidence>
<dbReference type="PROSITE" id="PS51257">
    <property type="entry name" value="PROKAR_LIPOPROTEIN"/>
    <property type="match status" value="1"/>
</dbReference>
<evidence type="ECO:0000313" key="2">
    <source>
        <dbReference type="EMBL" id="TNY33720.1"/>
    </source>
</evidence>
<protein>
    <recommendedName>
        <fullName evidence="4">Lipoprotein</fullName>
    </recommendedName>
</protein>
<reference evidence="2 3" key="1">
    <citation type="submission" date="2019-06" db="EMBL/GenBank/DDBJ databases">
        <title>Genome of new Rhodobacteraceae sp. SM1903.</title>
        <authorList>
            <person name="Ren X."/>
        </authorList>
    </citation>
    <scope>NUCLEOTIDE SEQUENCE [LARGE SCALE GENOMIC DNA]</scope>
    <source>
        <strain evidence="2 3">SM1903</strain>
    </source>
</reference>
<evidence type="ECO:0008006" key="4">
    <source>
        <dbReference type="Google" id="ProtNLM"/>
    </source>
</evidence>
<comment type="caution">
    <text evidence="2">The sequence shown here is derived from an EMBL/GenBank/DDBJ whole genome shotgun (WGS) entry which is preliminary data.</text>
</comment>
<dbReference type="RefSeq" id="WP_140194406.1">
    <property type="nucleotide sequence ID" value="NZ_CP065915.1"/>
</dbReference>
<proteinExistence type="predicted"/>
<keyword evidence="1" id="KW-0732">Signal</keyword>
<keyword evidence="3" id="KW-1185">Reference proteome</keyword>
<feature type="signal peptide" evidence="1">
    <location>
        <begin position="1"/>
        <end position="19"/>
    </location>
</feature>
<dbReference type="OrthoDB" id="7868250at2"/>
<dbReference type="EMBL" id="VFFF01000001">
    <property type="protein sequence ID" value="TNY33720.1"/>
    <property type="molecule type" value="Genomic_DNA"/>
</dbReference>
<dbReference type="AlphaFoldDB" id="A0A5C5GGN2"/>
<evidence type="ECO:0000256" key="1">
    <source>
        <dbReference type="SAM" id="SignalP"/>
    </source>
</evidence>
<dbReference type="Proteomes" id="UP000314011">
    <property type="component" value="Unassembled WGS sequence"/>
</dbReference>
<feature type="chain" id="PRO_5022658807" description="Lipoprotein" evidence="1">
    <location>
        <begin position="20"/>
        <end position="126"/>
    </location>
</feature>
<sequence>MLNRIALLTLAAIGLTACAEPQELEVDSIRASVEQNYQGMPFAEGAISVIAPDRRHPTTYKLVPCRNGTAICAGSLHGHAGTVSRSRDFTHVSGAYYGSTFYLSPGGDGFMTRHGQQLPIAWAPAY</sequence>